<sequence length="116" mass="13567">MLPQIHQGVMNYWHILKKFLKEDEIVKSSNGWNLLSSRPQIKNKGLAQQKEGGKKGRSPSSFYQKATSWPTSARREEEKDQEWEETILHKLQDSKNPRICHEKCLEHGQNLDRIQG</sequence>
<evidence type="ECO:0000256" key="1">
    <source>
        <dbReference type="SAM" id="MobiDB-lite"/>
    </source>
</evidence>
<name>A0A9Q3BD67_9BASI</name>
<dbReference type="EMBL" id="AVOT02000484">
    <property type="protein sequence ID" value="MBW0463100.1"/>
    <property type="molecule type" value="Genomic_DNA"/>
</dbReference>
<gene>
    <name evidence="2" type="ORF">O181_002815</name>
</gene>
<protein>
    <submittedName>
        <fullName evidence="2">Uncharacterized protein</fullName>
    </submittedName>
</protein>
<reference evidence="2" key="1">
    <citation type="submission" date="2021-03" db="EMBL/GenBank/DDBJ databases">
        <title>Draft genome sequence of rust myrtle Austropuccinia psidii MF-1, a brazilian biotype.</title>
        <authorList>
            <person name="Quecine M.C."/>
            <person name="Pachon D.M.R."/>
            <person name="Bonatelli M.L."/>
            <person name="Correr F.H."/>
            <person name="Franceschini L.M."/>
            <person name="Leite T.F."/>
            <person name="Margarido G.R.A."/>
            <person name="Almeida C.A."/>
            <person name="Ferrarezi J.A."/>
            <person name="Labate C.A."/>
        </authorList>
    </citation>
    <scope>NUCLEOTIDE SEQUENCE</scope>
    <source>
        <strain evidence="2">MF-1</strain>
    </source>
</reference>
<dbReference type="AlphaFoldDB" id="A0A9Q3BD67"/>
<dbReference type="Proteomes" id="UP000765509">
    <property type="component" value="Unassembled WGS sequence"/>
</dbReference>
<keyword evidence="3" id="KW-1185">Reference proteome</keyword>
<proteinExistence type="predicted"/>
<feature type="region of interest" description="Disordered" evidence="1">
    <location>
        <begin position="37"/>
        <end position="82"/>
    </location>
</feature>
<organism evidence="2 3">
    <name type="scientific">Austropuccinia psidii MF-1</name>
    <dbReference type="NCBI Taxonomy" id="1389203"/>
    <lineage>
        <taxon>Eukaryota</taxon>
        <taxon>Fungi</taxon>
        <taxon>Dikarya</taxon>
        <taxon>Basidiomycota</taxon>
        <taxon>Pucciniomycotina</taxon>
        <taxon>Pucciniomycetes</taxon>
        <taxon>Pucciniales</taxon>
        <taxon>Sphaerophragmiaceae</taxon>
        <taxon>Austropuccinia</taxon>
    </lineage>
</organism>
<comment type="caution">
    <text evidence="2">The sequence shown here is derived from an EMBL/GenBank/DDBJ whole genome shotgun (WGS) entry which is preliminary data.</text>
</comment>
<evidence type="ECO:0000313" key="2">
    <source>
        <dbReference type="EMBL" id="MBW0463100.1"/>
    </source>
</evidence>
<accession>A0A9Q3BD67</accession>
<feature type="compositionally biased region" description="Polar residues" evidence="1">
    <location>
        <begin position="58"/>
        <end position="71"/>
    </location>
</feature>
<evidence type="ECO:0000313" key="3">
    <source>
        <dbReference type="Proteomes" id="UP000765509"/>
    </source>
</evidence>